<accession>A0A833SSH8</accession>
<keyword evidence="3" id="KW-1185">Reference proteome</keyword>
<evidence type="ECO:0008006" key="4">
    <source>
        <dbReference type="Google" id="ProtNLM"/>
    </source>
</evidence>
<sequence length="199" mass="22513">MLAALLRLIWIVSVLTPLNAIEEGDTVLCREIIHRLSQHLCRLSELLDQTTFDAARRHLGSAGEAAYSRTRVDTGRSGGRAMEALENEVVLSESTRRHRLALFRNGPEAFDESDTVFRGKKRVKRQPMTRDDDMRMSDDDVQMRDWQGDMGVQELSIVAVLVALSKDMVKHDFETPKSTILGNNWILNELAALDRAIHT</sequence>
<evidence type="ECO:0000313" key="3">
    <source>
        <dbReference type="Proteomes" id="UP000602510"/>
    </source>
</evidence>
<name>A0A833SSH8_PHYIN</name>
<comment type="caution">
    <text evidence="2">The sequence shown here is derived from an EMBL/GenBank/DDBJ whole genome shotgun (WGS) entry which is preliminary data.</text>
</comment>
<gene>
    <name evidence="2" type="ORF">GN244_ATG08171</name>
</gene>
<feature type="chain" id="PRO_5032619495" description="Secreted RxLR effector peptide protein" evidence="1">
    <location>
        <begin position="21"/>
        <end position="199"/>
    </location>
</feature>
<dbReference type="AlphaFoldDB" id="A0A833SSH8"/>
<proteinExistence type="predicted"/>
<feature type="signal peptide" evidence="1">
    <location>
        <begin position="1"/>
        <end position="20"/>
    </location>
</feature>
<evidence type="ECO:0000313" key="2">
    <source>
        <dbReference type="EMBL" id="KAF4039647.1"/>
    </source>
</evidence>
<organism evidence="2 3">
    <name type="scientific">Phytophthora infestans</name>
    <name type="common">Potato late blight agent</name>
    <name type="synonym">Botrytis infestans</name>
    <dbReference type="NCBI Taxonomy" id="4787"/>
    <lineage>
        <taxon>Eukaryota</taxon>
        <taxon>Sar</taxon>
        <taxon>Stramenopiles</taxon>
        <taxon>Oomycota</taxon>
        <taxon>Peronosporomycetes</taxon>
        <taxon>Peronosporales</taxon>
        <taxon>Peronosporaceae</taxon>
        <taxon>Phytophthora</taxon>
    </lineage>
</organism>
<dbReference type="Proteomes" id="UP000602510">
    <property type="component" value="Unassembled WGS sequence"/>
</dbReference>
<reference evidence="2" key="1">
    <citation type="submission" date="2020-04" db="EMBL/GenBank/DDBJ databases">
        <title>Hybrid Assembly of Korean Phytophthora infestans isolates.</title>
        <authorList>
            <person name="Prokchorchik M."/>
            <person name="Lee Y."/>
            <person name="Seo J."/>
            <person name="Cho J.-H."/>
            <person name="Park Y.-E."/>
            <person name="Jang D.-C."/>
            <person name="Im J.-S."/>
            <person name="Choi J.-G."/>
            <person name="Park H.-J."/>
            <person name="Lee G.-B."/>
            <person name="Lee Y.-G."/>
            <person name="Hong S.-Y."/>
            <person name="Cho K."/>
            <person name="Sohn K.H."/>
        </authorList>
    </citation>
    <scope>NUCLEOTIDE SEQUENCE</scope>
    <source>
        <strain evidence="2">KR_1_A1</strain>
    </source>
</reference>
<keyword evidence="1" id="KW-0732">Signal</keyword>
<dbReference type="EMBL" id="WSZM01000168">
    <property type="protein sequence ID" value="KAF4039647.1"/>
    <property type="molecule type" value="Genomic_DNA"/>
</dbReference>
<protein>
    <recommendedName>
        <fullName evidence="4">Secreted RxLR effector peptide protein</fullName>
    </recommendedName>
</protein>
<evidence type="ECO:0000256" key="1">
    <source>
        <dbReference type="SAM" id="SignalP"/>
    </source>
</evidence>